<dbReference type="GO" id="GO:0006166">
    <property type="term" value="P:purine ribonucleoside salvage"/>
    <property type="evidence" value="ECO:0007669"/>
    <property type="project" value="UniProtKB-KW"/>
</dbReference>
<keyword evidence="1" id="KW-0808">Transferase</keyword>
<protein>
    <recommendedName>
        <fullName evidence="3">Phosphoribosyltransferase domain-containing protein</fullName>
    </recommendedName>
</protein>
<keyword evidence="5" id="KW-1185">Reference proteome</keyword>
<dbReference type="InterPro" id="IPR000836">
    <property type="entry name" value="PRTase_dom"/>
</dbReference>
<dbReference type="PANTHER" id="PTHR43864">
    <property type="entry name" value="HYPOXANTHINE/GUANINE PHOSPHORIBOSYLTRANSFERASE"/>
    <property type="match status" value="1"/>
</dbReference>
<gene>
    <name evidence="4" type="ORF">EVOR1521_LOCUS25980</name>
</gene>
<reference evidence="4" key="1">
    <citation type="submission" date="2023-08" db="EMBL/GenBank/DDBJ databases">
        <authorList>
            <person name="Chen Y."/>
            <person name="Shah S."/>
            <person name="Dougan E. K."/>
            <person name="Thang M."/>
            <person name="Chan C."/>
        </authorList>
    </citation>
    <scope>NUCLEOTIDE SEQUENCE</scope>
</reference>
<dbReference type="AlphaFoldDB" id="A0AA36N8T8"/>
<name>A0AA36N8T8_9DINO</name>
<feature type="domain" description="Phosphoribosyltransferase" evidence="3">
    <location>
        <begin position="42"/>
        <end position="161"/>
    </location>
</feature>
<comment type="caution">
    <text evidence="4">The sequence shown here is derived from an EMBL/GenBank/DDBJ whole genome shotgun (WGS) entry which is preliminary data.</text>
</comment>
<sequence length="824" mass="88086">MSEVQSLAIHELTKRIREEAKILPNGILRVADFLNSRADPVLLDGCGALLANKLGTQKPTKVLAGCSCQGLLPALAAARHLQLPLVFAYAAVPKAWGSRPTYSASIQGREHWVLREAITAEDRVIVIDDIVRTGSTVEALKSICKQAGATFLGAGAIIHNQLGESRAENCTSLVQVTSADQKLSICPAPKELQLPEVVAADVLTQRVQKDGQVLPGNLLKVYSFINHQVDTGLMDMCGQLLGRVFTGFGIQKVLTAQTGGLPPAHAVASALRVPLICARETHENDEAVVASMYSAPSESFTKKKKLVLYVTKESLSPGETVLIVDDFLATGTTGVALHRLVEQAQGQVCGMAFLVEKRFQDGRGKILRELPHMAGRIVSLACIESMSEQGINLDCKVVGDCQPLYSPDEKVMIDRVVQCAQPGTGGLINAATFLNHVVDPKLMDEAAVLLARRFADCEVGLVLSAEMSGLAVAQALARLLRVPLLCARRARSPVMLAAGDSAVLAAKVEGSTDESRGELVIFKEHLRKDDSVLVVDDILGNGATALALQELCDAAGARVVGMGFLLEKVFQHGRGKILAKRPHLSDGIVALTKILSMDDTGLKVFRCPEPARETWLRVARELSRRMAAEVEVDAPRNAMKFRSVLGFHMSMDPVMLDACGHVLAAQFAGVTKVLTGAPVQGLAVAYVVARHCEVPMIFARHGVPLTMKGQRILSAQSAPSGTFNVSAEFFGPSDRVLIVDDFVASGRTALALKQICDSANVPVAGFAFVALNQTRLVGPRDAASHPAEGGKEALAGSKVVTLVECTRKGNQVDVQPAEWLRRLA</sequence>
<evidence type="ECO:0000256" key="2">
    <source>
        <dbReference type="ARBA" id="ARBA00022726"/>
    </source>
</evidence>
<dbReference type="Pfam" id="PF00156">
    <property type="entry name" value="Pribosyltran"/>
    <property type="match status" value="2"/>
</dbReference>
<dbReference type="GO" id="GO:0016740">
    <property type="term" value="F:transferase activity"/>
    <property type="evidence" value="ECO:0007669"/>
    <property type="project" value="UniProtKB-KW"/>
</dbReference>
<dbReference type="Gene3D" id="3.40.50.2020">
    <property type="match status" value="4"/>
</dbReference>
<organism evidence="4 5">
    <name type="scientific">Effrenium voratum</name>
    <dbReference type="NCBI Taxonomy" id="2562239"/>
    <lineage>
        <taxon>Eukaryota</taxon>
        <taxon>Sar</taxon>
        <taxon>Alveolata</taxon>
        <taxon>Dinophyceae</taxon>
        <taxon>Suessiales</taxon>
        <taxon>Symbiodiniaceae</taxon>
        <taxon>Effrenium</taxon>
    </lineage>
</organism>
<dbReference type="InterPro" id="IPR029057">
    <property type="entry name" value="PRTase-like"/>
</dbReference>
<dbReference type="SUPFAM" id="SSF53271">
    <property type="entry name" value="PRTase-like"/>
    <property type="match status" value="4"/>
</dbReference>
<evidence type="ECO:0000313" key="5">
    <source>
        <dbReference type="Proteomes" id="UP001178507"/>
    </source>
</evidence>
<dbReference type="CDD" id="cd06223">
    <property type="entry name" value="PRTases_typeI"/>
    <property type="match status" value="4"/>
</dbReference>
<accession>A0AA36N8T8</accession>
<dbReference type="Proteomes" id="UP001178507">
    <property type="component" value="Unassembled WGS sequence"/>
</dbReference>
<dbReference type="InterPro" id="IPR050118">
    <property type="entry name" value="Pur/Pyrimidine_PRTase"/>
</dbReference>
<dbReference type="EMBL" id="CAUJNA010003488">
    <property type="protein sequence ID" value="CAJ1403265.1"/>
    <property type="molecule type" value="Genomic_DNA"/>
</dbReference>
<evidence type="ECO:0000259" key="3">
    <source>
        <dbReference type="Pfam" id="PF00156"/>
    </source>
</evidence>
<dbReference type="PANTHER" id="PTHR43864:SF1">
    <property type="entry name" value="XANTHINE PHOSPHORIBOSYLTRANSFERASE"/>
    <property type="match status" value="1"/>
</dbReference>
<evidence type="ECO:0000313" key="4">
    <source>
        <dbReference type="EMBL" id="CAJ1403265.1"/>
    </source>
</evidence>
<keyword evidence="2" id="KW-0660">Purine salvage</keyword>
<feature type="domain" description="Phosphoribosyltransferase" evidence="3">
    <location>
        <begin position="252"/>
        <end position="358"/>
    </location>
</feature>
<evidence type="ECO:0000256" key="1">
    <source>
        <dbReference type="ARBA" id="ARBA00022679"/>
    </source>
</evidence>
<proteinExistence type="predicted"/>